<sequence>MIYTYIEKGLLRAVELVDLLLGEQYISSTSISTNLSCTPVTITNDINYLRSTLHITILENEAGDYRIDPFTEGNRDTISKKIYAESLFLKAVAYFLKPAEKKYIDFIDEQYISVSKGYLLRATVEKFLNELELTISDNQITGNIIKIRFLASILTRQFGLNLINTDEEITIKSLDVLKVIEQNLNITFSNSEKSFFDSLLQTTVASNIPQGSLHFPAVALETINKYLRPKDFDKVLKSNFASIWGERFEDEYLFTALSLMVINTHVFDQKMDPETLAAYRENFLSDPSVKRLTDLFEEAFSTDLISKDWFLSAIFTFLKDTTLDLHPLISTEYLRIDKADSEFFTKVKQVIQEWNIYGLNITEKHINVLCCRLNPFIIKKQVSTIALISENSIDSHITQMMIKDFLPQTIRFTIHSDLAAAEKNTDSLDKTLFVIDKNASLPKKCDPSVRSLFIDFPPGTTDLKKILSCTFL</sequence>
<keyword evidence="3" id="KW-1185">Reference proteome</keyword>
<dbReference type="InterPro" id="IPR007737">
    <property type="entry name" value="Mga_HTH"/>
</dbReference>
<evidence type="ECO:0000259" key="1">
    <source>
        <dbReference type="Pfam" id="PF05043"/>
    </source>
</evidence>
<name>A0ABS4CN56_9ENTE</name>
<evidence type="ECO:0000313" key="2">
    <source>
        <dbReference type="EMBL" id="MBP1047633.1"/>
    </source>
</evidence>
<organism evidence="2 3">
    <name type="scientific">Enterococcus larvae</name>
    <dbReference type="NCBI Taxonomy" id="2794352"/>
    <lineage>
        <taxon>Bacteria</taxon>
        <taxon>Bacillati</taxon>
        <taxon>Bacillota</taxon>
        <taxon>Bacilli</taxon>
        <taxon>Lactobacillales</taxon>
        <taxon>Enterococcaceae</taxon>
        <taxon>Enterococcus</taxon>
    </lineage>
</organism>
<reference evidence="2 3" key="1">
    <citation type="submission" date="2020-12" db="EMBL/GenBank/DDBJ databases">
        <title>Vagococcus allomyrinae sp. nov. and Enterococcus lavae sp. nov., isolated from the larvae of Allomyrina dichotoma.</title>
        <authorList>
            <person name="Lee S.D."/>
        </authorList>
    </citation>
    <scope>NUCLEOTIDE SEQUENCE [LARGE SCALE GENOMIC DNA]</scope>
    <source>
        <strain evidence="2 3">BWM-S5</strain>
    </source>
</reference>
<dbReference type="EMBL" id="JAEDXU010000008">
    <property type="protein sequence ID" value="MBP1047633.1"/>
    <property type="molecule type" value="Genomic_DNA"/>
</dbReference>
<comment type="caution">
    <text evidence="2">The sequence shown here is derived from an EMBL/GenBank/DDBJ whole genome shotgun (WGS) entry which is preliminary data.</text>
</comment>
<dbReference type="Pfam" id="PF05043">
    <property type="entry name" value="Mga"/>
    <property type="match status" value="1"/>
</dbReference>
<gene>
    <name evidence="2" type="ORF">I6N96_15200</name>
</gene>
<evidence type="ECO:0000313" key="3">
    <source>
        <dbReference type="Proteomes" id="UP000673375"/>
    </source>
</evidence>
<feature type="domain" description="Mga helix-turn-helix" evidence="1">
    <location>
        <begin position="77"/>
        <end position="150"/>
    </location>
</feature>
<protein>
    <submittedName>
        <fullName evidence="2">Helix-turn-helix domain-containing protein</fullName>
    </submittedName>
</protein>
<proteinExistence type="predicted"/>
<accession>A0ABS4CN56</accession>
<dbReference type="RefSeq" id="WP_209558409.1">
    <property type="nucleotide sequence ID" value="NZ_JAEDXU010000008.1"/>
</dbReference>
<dbReference type="Proteomes" id="UP000673375">
    <property type="component" value="Unassembled WGS sequence"/>
</dbReference>